<protein>
    <recommendedName>
        <fullName evidence="11">Amino acid transporter</fullName>
    </recommendedName>
</protein>
<dbReference type="EMBL" id="JAULUE010002060">
    <property type="protein sequence ID" value="KAK5884498.1"/>
    <property type="molecule type" value="Genomic_DNA"/>
</dbReference>
<feature type="transmembrane region" description="Helical" evidence="11">
    <location>
        <begin position="275"/>
        <end position="300"/>
    </location>
</feature>
<evidence type="ECO:0000256" key="8">
    <source>
        <dbReference type="ARBA" id="ARBA00022989"/>
    </source>
</evidence>
<keyword evidence="6" id="KW-0479">Metal-binding</keyword>
<dbReference type="GO" id="GO:0033229">
    <property type="term" value="F:cysteine transmembrane transporter activity"/>
    <property type="evidence" value="ECO:0007669"/>
    <property type="project" value="TreeGrafter"/>
</dbReference>
<organism evidence="12 13">
    <name type="scientific">Champsocephalus esox</name>
    <name type="common">pike icefish</name>
    <dbReference type="NCBI Taxonomy" id="159716"/>
    <lineage>
        <taxon>Eukaryota</taxon>
        <taxon>Metazoa</taxon>
        <taxon>Chordata</taxon>
        <taxon>Craniata</taxon>
        <taxon>Vertebrata</taxon>
        <taxon>Euteleostomi</taxon>
        <taxon>Actinopterygii</taxon>
        <taxon>Neopterygii</taxon>
        <taxon>Teleostei</taxon>
        <taxon>Neoteleostei</taxon>
        <taxon>Acanthomorphata</taxon>
        <taxon>Eupercaria</taxon>
        <taxon>Perciformes</taxon>
        <taxon>Notothenioidei</taxon>
        <taxon>Channichthyidae</taxon>
        <taxon>Champsocephalus</taxon>
    </lineage>
</organism>
<proteinExistence type="inferred from homology"/>
<keyword evidence="10 11" id="KW-0472">Membrane</keyword>
<dbReference type="PANTHER" id="PTHR11958">
    <property type="entry name" value="SODIUM/DICARBOXYLATE SYMPORTER-RELATED"/>
    <property type="match status" value="1"/>
</dbReference>
<dbReference type="InterPro" id="IPR036458">
    <property type="entry name" value="Na:dicarbo_symporter_sf"/>
</dbReference>
<evidence type="ECO:0000256" key="4">
    <source>
        <dbReference type="ARBA" id="ARBA00022553"/>
    </source>
</evidence>
<keyword evidence="13" id="KW-1185">Reference proteome</keyword>
<dbReference type="SUPFAM" id="SSF118215">
    <property type="entry name" value="Proton glutamate symport protein"/>
    <property type="match status" value="1"/>
</dbReference>
<dbReference type="Proteomes" id="UP001335648">
    <property type="component" value="Unassembled WGS sequence"/>
</dbReference>
<gene>
    <name evidence="12" type="ORF">CesoFtcFv8_018313</name>
</gene>
<evidence type="ECO:0000256" key="1">
    <source>
        <dbReference type="ARBA" id="ARBA00004651"/>
    </source>
</evidence>
<feature type="transmembrane region" description="Helical" evidence="11">
    <location>
        <begin position="26"/>
        <end position="45"/>
    </location>
</feature>
<keyword evidence="8 11" id="KW-1133">Transmembrane helix</keyword>
<evidence type="ECO:0000256" key="11">
    <source>
        <dbReference type="RuleBase" id="RU361216"/>
    </source>
</evidence>
<comment type="subcellular location">
    <subcellularLocation>
        <location evidence="1">Cell membrane</location>
        <topology evidence="1">Multi-pass membrane protein</topology>
    </subcellularLocation>
    <subcellularLocation>
        <location evidence="11">Membrane</location>
        <topology evidence="11">Multi-pass membrane protein</topology>
    </subcellularLocation>
</comment>
<dbReference type="PRINTS" id="PR00173">
    <property type="entry name" value="EDTRNSPORT"/>
</dbReference>
<keyword evidence="9" id="KW-0915">Sodium</keyword>
<keyword evidence="3" id="KW-1003">Cell membrane</keyword>
<dbReference type="GO" id="GO:0046872">
    <property type="term" value="F:metal ion binding"/>
    <property type="evidence" value="ECO:0007669"/>
    <property type="project" value="UniProtKB-KW"/>
</dbReference>
<evidence type="ECO:0000256" key="10">
    <source>
        <dbReference type="ARBA" id="ARBA00023136"/>
    </source>
</evidence>
<feature type="transmembrane region" description="Helical" evidence="11">
    <location>
        <begin position="241"/>
        <end position="263"/>
    </location>
</feature>
<dbReference type="Gene3D" id="1.10.3860.10">
    <property type="entry name" value="Sodium:dicarboxylate symporter"/>
    <property type="match status" value="1"/>
</dbReference>
<evidence type="ECO:0000256" key="5">
    <source>
        <dbReference type="ARBA" id="ARBA00022692"/>
    </source>
</evidence>
<evidence type="ECO:0000256" key="2">
    <source>
        <dbReference type="ARBA" id="ARBA00022448"/>
    </source>
</evidence>
<keyword evidence="11" id="KW-0769">Symport</keyword>
<dbReference type="Pfam" id="PF00375">
    <property type="entry name" value="SDF"/>
    <property type="match status" value="1"/>
</dbReference>
<dbReference type="GO" id="GO:0015501">
    <property type="term" value="F:glutamate:sodium symporter activity"/>
    <property type="evidence" value="ECO:0007669"/>
    <property type="project" value="TreeGrafter"/>
</dbReference>
<reference evidence="12 13" key="1">
    <citation type="journal article" date="2023" name="Mol. Biol. Evol.">
        <title>Genomics of Secondarily Temperate Adaptation in the Only Non-Antarctic Icefish.</title>
        <authorList>
            <person name="Rivera-Colon A.G."/>
            <person name="Rayamajhi N."/>
            <person name="Minhas B.F."/>
            <person name="Madrigal G."/>
            <person name="Bilyk K.T."/>
            <person name="Yoon V."/>
            <person name="Hune M."/>
            <person name="Gregory S."/>
            <person name="Cheng C.H.C."/>
            <person name="Catchen J.M."/>
        </authorList>
    </citation>
    <scope>NUCLEOTIDE SEQUENCE [LARGE SCALE GENOMIC DNA]</scope>
    <source>
        <strain evidence="12">JC2023a</strain>
    </source>
</reference>
<evidence type="ECO:0000256" key="7">
    <source>
        <dbReference type="ARBA" id="ARBA00022970"/>
    </source>
</evidence>
<feature type="transmembrane region" description="Helical" evidence="11">
    <location>
        <begin position="101"/>
        <end position="123"/>
    </location>
</feature>
<accession>A0AAN8GNF0</accession>
<dbReference type="AlphaFoldDB" id="A0AAN8GNF0"/>
<feature type="transmembrane region" description="Helical" evidence="11">
    <location>
        <begin position="65"/>
        <end position="89"/>
    </location>
</feature>
<keyword evidence="4" id="KW-0597">Phosphoprotein</keyword>
<evidence type="ECO:0000256" key="9">
    <source>
        <dbReference type="ARBA" id="ARBA00023053"/>
    </source>
</evidence>
<evidence type="ECO:0000256" key="3">
    <source>
        <dbReference type="ARBA" id="ARBA00022475"/>
    </source>
</evidence>
<evidence type="ECO:0000313" key="12">
    <source>
        <dbReference type="EMBL" id="KAK5884498.1"/>
    </source>
</evidence>
<dbReference type="InterPro" id="IPR001991">
    <property type="entry name" value="Na-dicarboxylate_symporter"/>
</dbReference>
<keyword evidence="5 11" id="KW-0812">Transmembrane</keyword>
<comment type="caution">
    <text evidence="12">The sequence shown here is derived from an EMBL/GenBank/DDBJ whole genome shotgun (WGS) entry which is preliminary data.</text>
</comment>
<name>A0AAN8GNF0_9TELE</name>
<dbReference type="GO" id="GO:0005886">
    <property type="term" value="C:plasma membrane"/>
    <property type="evidence" value="ECO:0007669"/>
    <property type="project" value="UniProtKB-SubCell"/>
</dbReference>
<evidence type="ECO:0000313" key="13">
    <source>
        <dbReference type="Proteomes" id="UP001335648"/>
    </source>
</evidence>
<evidence type="ECO:0000256" key="6">
    <source>
        <dbReference type="ARBA" id="ARBA00022723"/>
    </source>
</evidence>
<sequence length="492" mass="54066">MEEAPEQAVTNSGSGNAFSNYVRHHLFLLSSLISVFLGIAFGYIMDYSVELTDMDKLYIAFPGNVLMRMLQLVAVPLIVTSVISGVSGLSVHVSGHIALRAAVYFVGTTIISVCIGLLLVLTVQPGAAYTVEKEETEQETFSTIDALLDLVRNLLPKSIIQACYEQYKTNKLQYVVYTMEPNSSVQTNTTMVRLEGHYVEGVNTLGLITCSFFLGVTLNKMGEKGKILVEFFTILQATTKYIVNMVLWYLPFGVLFMIASHVVEARDWETTRKLGMFMTIVIIGLFLQAFIVLPTIYFLAVRRNPFQVYSGVSSALLTALLISSSSATLPLTLRCCVEKIKMDRRIARFILPIGTNVNMDGTALYEVIAAVFIAQLHNIYLDFGQLITLSVMAAVSSLGAAGIPAEGAVTTLFVLSAVGLPVREASMLMVVEWLLDRLNTVVNVLGDCVGLAMIHHLSENELAVMDHTYEERAAAEDHLSSVESQYAMSEIE</sequence>
<dbReference type="InterPro" id="IPR050746">
    <property type="entry name" value="DAACS"/>
</dbReference>
<keyword evidence="2 11" id="KW-0813">Transport</keyword>
<dbReference type="PANTHER" id="PTHR11958:SF109">
    <property type="entry name" value="EXCITATORY AMINO ACID TRANSPORTER 3"/>
    <property type="match status" value="1"/>
</dbReference>
<feature type="transmembrane region" description="Helical" evidence="11">
    <location>
        <begin position="201"/>
        <end position="220"/>
    </location>
</feature>
<comment type="similarity">
    <text evidence="11">Belongs to the dicarboxylate/amino acid:cation symporter (DAACS) (TC 2.A.23) family.</text>
</comment>
<dbReference type="GO" id="GO:0005313">
    <property type="term" value="F:L-glutamate transmembrane transporter activity"/>
    <property type="evidence" value="ECO:0007669"/>
    <property type="project" value="TreeGrafter"/>
</dbReference>
<keyword evidence="7" id="KW-0029">Amino-acid transport</keyword>